<evidence type="ECO:0000313" key="1">
    <source>
        <dbReference type="EMBL" id="QWG24682.1"/>
    </source>
</evidence>
<organism evidence="1 2">
    <name type="scientific">Bradyrhizobium sediminis</name>
    <dbReference type="NCBI Taxonomy" id="2840469"/>
    <lineage>
        <taxon>Bacteria</taxon>
        <taxon>Pseudomonadati</taxon>
        <taxon>Pseudomonadota</taxon>
        <taxon>Alphaproteobacteria</taxon>
        <taxon>Hyphomicrobiales</taxon>
        <taxon>Nitrobacteraceae</taxon>
        <taxon>Bradyrhizobium</taxon>
    </lineage>
</organism>
<dbReference type="RefSeq" id="WP_215605425.1">
    <property type="nucleotide sequence ID" value="NZ_CP076136.1"/>
</dbReference>
<dbReference type="AlphaFoldDB" id="A0A975P0H8"/>
<sequence>MSLWLRWCLRCGLSFRSSQLFPHDETEVPTEAALLRRFRRHFPCFFLGQQFQEHLPTGIVFGSSKLPFEDDQVLAVYEFFHNVLLWVVRSGW</sequence>
<accession>A0A975P0H8</accession>
<proteinExistence type="predicted"/>
<dbReference type="EMBL" id="CP076136">
    <property type="protein sequence ID" value="QWG24682.1"/>
    <property type="molecule type" value="Genomic_DNA"/>
</dbReference>
<name>A0A975P0H8_9BRAD</name>
<keyword evidence="2" id="KW-1185">Reference proteome</keyword>
<gene>
    <name evidence="1" type="ORF">KMZ93_07250</name>
</gene>
<evidence type="ECO:0000313" key="2">
    <source>
        <dbReference type="Proteomes" id="UP000676951"/>
    </source>
</evidence>
<dbReference type="Proteomes" id="UP000676951">
    <property type="component" value="Chromosome"/>
</dbReference>
<protein>
    <submittedName>
        <fullName evidence="1">Uncharacterized protein</fullName>
    </submittedName>
</protein>
<reference evidence="1 2" key="1">
    <citation type="submission" date="2021-06" db="EMBL/GenBank/DDBJ databases">
        <title>Bradyrhizobium sp. S2-11-4 Genome sequencing.</title>
        <authorList>
            <person name="Jin L."/>
        </authorList>
    </citation>
    <scope>NUCLEOTIDE SEQUENCE [LARGE SCALE GENOMIC DNA]</scope>
    <source>
        <strain evidence="1 2">S2-11-4</strain>
    </source>
</reference>